<accession>A0A369WTT7</accession>
<dbReference type="RefSeq" id="WP_114694056.1">
    <property type="nucleotide sequence ID" value="NZ_QQOH01000001.1"/>
</dbReference>
<comment type="function">
    <text evidence="4">Formation of pseudouridine at positions 38, 39 and 40 in the anticodon stem and loop of transfer RNAs.</text>
</comment>
<dbReference type="InterPro" id="IPR020103">
    <property type="entry name" value="PsdUridine_synth_cat_dom_sf"/>
</dbReference>
<dbReference type="PIRSF" id="PIRSF001430">
    <property type="entry name" value="tRNA_psdUrid_synth"/>
    <property type="match status" value="1"/>
</dbReference>
<reference evidence="9 10" key="1">
    <citation type="submission" date="2018-07" db="EMBL/GenBank/DDBJ databases">
        <title>Motiliproteus coralliicola sp. nov., a bacterium isolated from Coral.</title>
        <authorList>
            <person name="Wang G."/>
        </authorList>
    </citation>
    <scope>NUCLEOTIDE SEQUENCE [LARGE SCALE GENOMIC DNA]</scope>
    <source>
        <strain evidence="9 10">C34</strain>
    </source>
</reference>
<comment type="subunit">
    <text evidence="4">Homodimer.</text>
</comment>
<name>A0A369WTT7_9GAMM</name>
<evidence type="ECO:0000256" key="1">
    <source>
        <dbReference type="ARBA" id="ARBA00009375"/>
    </source>
</evidence>
<dbReference type="Gene3D" id="3.30.70.580">
    <property type="entry name" value="Pseudouridine synthase I, catalytic domain, N-terminal subdomain"/>
    <property type="match status" value="1"/>
</dbReference>
<keyword evidence="10" id="KW-1185">Reference proteome</keyword>
<protein>
    <recommendedName>
        <fullName evidence="4">tRNA pseudouridine synthase A</fullName>
        <ecNumber evidence="4">5.4.99.12</ecNumber>
    </recommendedName>
    <alternativeName>
        <fullName evidence="4">tRNA pseudouridine(38-40) synthase</fullName>
    </alternativeName>
    <alternativeName>
        <fullName evidence="4">tRNA pseudouridylate synthase I</fullName>
    </alternativeName>
    <alternativeName>
        <fullName evidence="4">tRNA-uridine isomerase I</fullName>
    </alternativeName>
</protein>
<evidence type="ECO:0000256" key="2">
    <source>
        <dbReference type="ARBA" id="ARBA00022694"/>
    </source>
</evidence>
<comment type="caution">
    <text evidence="4">Lacks conserved residue(s) required for the propagation of feature annotation.</text>
</comment>
<evidence type="ECO:0000256" key="3">
    <source>
        <dbReference type="ARBA" id="ARBA00023235"/>
    </source>
</evidence>
<dbReference type="PANTHER" id="PTHR11142:SF0">
    <property type="entry name" value="TRNA PSEUDOURIDINE SYNTHASE-LIKE 1"/>
    <property type="match status" value="1"/>
</dbReference>
<dbReference type="FunFam" id="3.30.70.580:FF:000001">
    <property type="entry name" value="tRNA pseudouridine synthase A"/>
    <property type="match status" value="1"/>
</dbReference>
<keyword evidence="3 4" id="KW-0413">Isomerase</keyword>
<proteinExistence type="inferred from homology"/>
<dbReference type="EC" id="5.4.99.12" evidence="4"/>
<feature type="domain" description="Pseudouridine synthase I TruA alpha/beta" evidence="8">
    <location>
        <begin position="162"/>
        <end position="260"/>
    </location>
</feature>
<dbReference type="HAMAP" id="MF_00171">
    <property type="entry name" value="TruA"/>
    <property type="match status" value="1"/>
</dbReference>
<dbReference type="GO" id="GO:0031119">
    <property type="term" value="P:tRNA pseudouridine synthesis"/>
    <property type="evidence" value="ECO:0007669"/>
    <property type="project" value="UniProtKB-UniRule"/>
</dbReference>
<dbReference type="GO" id="GO:0160147">
    <property type="term" value="F:tRNA pseudouridine(38-40) synthase activity"/>
    <property type="evidence" value="ECO:0007669"/>
    <property type="project" value="UniProtKB-EC"/>
</dbReference>
<dbReference type="InterPro" id="IPR020095">
    <property type="entry name" value="PsdUridine_synth_TruA_C"/>
</dbReference>
<dbReference type="InterPro" id="IPR020097">
    <property type="entry name" value="PsdUridine_synth_TruA_a/b_dom"/>
</dbReference>
<organism evidence="9 10">
    <name type="scientific">Motiliproteus coralliicola</name>
    <dbReference type="NCBI Taxonomy" id="2283196"/>
    <lineage>
        <taxon>Bacteria</taxon>
        <taxon>Pseudomonadati</taxon>
        <taxon>Pseudomonadota</taxon>
        <taxon>Gammaproteobacteria</taxon>
        <taxon>Oceanospirillales</taxon>
        <taxon>Oceanospirillaceae</taxon>
        <taxon>Motiliproteus</taxon>
    </lineage>
</organism>
<feature type="binding site" evidence="4 6">
    <location>
        <position position="125"/>
    </location>
    <ligand>
        <name>substrate</name>
    </ligand>
</feature>
<dbReference type="SUPFAM" id="SSF55120">
    <property type="entry name" value="Pseudouridine synthase"/>
    <property type="match status" value="1"/>
</dbReference>
<dbReference type="CDD" id="cd02570">
    <property type="entry name" value="PseudoU_synth_EcTruA"/>
    <property type="match status" value="1"/>
</dbReference>
<evidence type="ECO:0000259" key="8">
    <source>
        <dbReference type="Pfam" id="PF01416"/>
    </source>
</evidence>
<gene>
    <name evidence="4" type="primary">truA</name>
    <name evidence="9" type="ORF">DV711_02450</name>
</gene>
<evidence type="ECO:0000256" key="4">
    <source>
        <dbReference type="HAMAP-Rule" id="MF_00171"/>
    </source>
</evidence>
<comment type="caution">
    <text evidence="9">The sequence shown here is derived from an EMBL/GenBank/DDBJ whole genome shotgun (WGS) entry which is preliminary data.</text>
</comment>
<dbReference type="InterPro" id="IPR001406">
    <property type="entry name" value="PsdUridine_synth_TruA"/>
</dbReference>
<dbReference type="Proteomes" id="UP000253769">
    <property type="component" value="Unassembled WGS sequence"/>
</dbReference>
<sequence length="281" mass="31615">MSKLLDPEAAVEPPLFRYALCVEYDGSGYHGWQSQPGDVKSVQGCVEKGLSKVANEPVKVICAGRTDAGVHGCYQIIHFDTHAVRDERAWVLGTNTNMPYDINIRWAKQVSDSFHARFSALERRYRYVIYNAPVMPALLNRQLSWTHKPLDVERMQRAGDFLIGEHDFNAYRAVGCQAHSPVREVRQLDVSRHGQLIVIDVRANAFLHHMIRNIAGVLMKIGSGEAEPEWAREVLESRDRRQGGVTAPPFGLYFVDAKYPEEHQLPASELGPLFLPQLGAV</sequence>
<comment type="similarity">
    <text evidence="1 4 7">Belongs to the tRNA pseudouridine synthase TruA family.</text>
</comment>
<evidence type="ECO:0000313" key="9">
    <source>
        <dbReference type="EMBL" id="RDE24469.1"/>
    </source>
</evidence>
<dbReference type="OrthoDB" id="9811823at2"/>
<dbReference type="PANTHER" id="PTHR11142">
    <property type="entry name" value="PSEUDOURIDYLATE SYNTHASE"/>
    <property type="match status" value="1"/>
</dbReference>
<dbReference type="AlphaFoldDB" id="A0A369WTT7"/>
<feature type="domain" description="Pseudouridine synthase I TruA alpha/beta" evidence="8">
    <location>
        <begin position="21"/>
        <end position="118"/>
    </location>
</feature>
<keyword evidence="2 4" id="KW-0819">tRNA processing</keyword>
<dbReference type="EMBL" id="QQOH01000001">
    <property type="protein sequence ID" value="RDE24469.1"/>
    <property type="molecule type" value="Genomic_DNA"/>
</dbReference>
<evidence type="ECO:0000256" key="5">
    <source>
        <dbReference type="PIRSR" id="PIRSR001430-1"/>
    </source>
</evidence>
<dbReference type="InterPro" id="IPR020094">
    <property type="entry name" value="TruA/RsuA/RluB/E/F_N"/>
</dbReference>
<evidence type="ECO:0000256" key="6">
    <source>
        <dbReference type="PIRSR" id="PIRSR001430-2"/>
    </source>
</evidence>
<comment type="catalytic activity">
    <reaction evidence="4 7">
        <text>uridine(38/39/40) in tRNA = pseudouridine(38/39/40) in tRNA</text>
        <dbReference type="Rhea" id="RHEA:22376"/>
        <dbReference type="Rhea" id="RHEA-COMP:10085"/>
        <dbReference type="Rhea" id="RHEA-COMP:10087"/>
        <dbReference type="ChEBI" id="CHEBI:65314"/>
        <dbReference type="ChEBI" id="CHEBI:65315"/>
        <dbReference type="EC" id="5.4.99.12"/>
    </reaction>
</comment>
<dbReference type="NCBIfam" id="TIGR00071">
    <property type="entry name" value="hisT_truA"/>
    <property type="match status" value="1"/>
</dbReference>
<dbReference type="GO" id="GO:0003723">
    <property type="term" value="F:RNA binding"/>
    <property type="evidence" value="ECO:0007669"/>
    <property type="project" value="InterPro"/>
</dbReference>
<evidence type="ECO:0000256" key="7">
    <source>
        <dbReference type="RuleBase" id="RU003792"/>
    </source>
</evidence>
<dbReference type="Pfam" id="PF01416">
    <property type="entry name" value="PseudoU_synth_1"/>
    <property type="match status" value="2"/>
</dbReference>
<dbReference type="Gene3D" id="3.30.70.660">
    <property type="entry name" value="Pseudouridine synthase I, catalytic domain, C-terminal subdomain"/>
    <property type="match status" value="1"/>
</dbReference>
<feature type="active site" description="Nucleophile" evidence="4 5">
    <location>
        <position position="67"/>
    </location>
</feature>
<evidence type="ECO:0000313" key="10">
    <source>
        <dbReference type="Proteomes" id="UP000253769"/>
    </source>
</evidence>